<dbReference type="InterPro" id="IPR006103">
    <property type="entry name" value="Glyco_hydro_2_cat"/>
</dbReference>
<feature type="domain" description="Glycoside hydrolase family 2 catalytic" evidence="6">
    <location>
        <begin position="133"/>
        <end position="440"/>
    </location>
</feature>
<feature type="domain" description="Glycoside hydrolase family 2 immunoglobulin-like beta-sandwich" evidence="5">
    <location>
        <begin position="33"/>
        <end position="131"/>
    </location>
</feature>
<sequence>MFEHSRFLNLLLEDQWWLSGIFRDVYLLSFPQARIEDFKVETLLDDNYVDAILSVDVLVNAPMTVTLDLVDAQKNKVASAFKQALGTGNVNFKLDVQAPKKWTAETPYLYCAILKAGDGTQQTISQRVGFRQVEIKDGIITVNGKRIIFRGTNRHEHHPKFGRAVPYEFMRNDLIRMKLHNINAIRTSHYPNDARLYDLADELGFWIMDEADLETHGFSYVELAALTEEDKKLSKKGVISLECGRATEWITNKTEWEESYVDRQRQIVSRDKNHPSVIIWSLGNESYHGKNTIAAFNWVREHDTTRPIHYEGDRDAEVVDMYSLMYPEIPEVLQLEATSPQKKPILLCEYLYGIGNGSGAIKEYIELFYKYPRLQGGFVWQWASQGLETQTEDGETFYGYGGDFHDIINDGRENTHGYNFSDHTAKPALAELKKALEPVHVINGTATSFTFKNMGRVSHRSNRNFFSKY</sequence>
<gene>
    <name evidence="7" type="ORF">UCRPA7_1477</name>
</gene>
<evidence type="ECO:0000256" key="3">
    <source>
        <dbReference type="ARBA" id="ARBA00022801"/>
    </source>
</evidence>
<dbReference type="InterPro" id="IPR023232">
    <property type="entry name" value="Glyco_hydro_2_AS"/>
</dbReference>
<evidence type="ECO:0000256" key="4">
    <source>
        <dbReference type="ARBA" id="ARBA00023295"/>
    </source>
</evidence>
<dbReference type="InterPro" id="IPR023230">
    <property type="entry name" value="Glyco_hydro_2_CS"/>
</dbReference>
<dbReference type="EC" id="3.2.1.23" evidence="2"/>
<organism evidence="7 8">
    <name type="scientific">Phaeoacremonium minimum (strain UCR-PA7)</name>
    <name type="common">Esca disease fungus</name>
    <name type="synonym">Togninia minima</name>
    <dbReference type="NCBI Taxonomy" id="1286976"/>
    <lineage>
        <taxon>Eukaryota</taxon>
        <taxon>Fungi</taxon>
        <taxon>Dikarya</taxon>
        <taxon>Ascomycota</taxon>
        <taxon>Pezizomycotina</taxon>
        <taxon>Sordariomycetes</taxon>
        <taxon>Sordariomycetidae</taxon>
        <taxon>Togniniales</taxon>
        <taxon>Togniniaceae</taxon>
        <taxon>Phaeoacremonium</taxon>
    </lineage>
</organism>
<keyword evidence="3" id="KW-0378">Hydrolase</keyword>
<dbReference type="PROSITE" id="PS00608">
    <property type="entry name" value="GLYCOSYL_HYDROL_F2_2"/>
    <property type="match status" value="1"/>
</dbReference>
<dbReference type="InterPro" id="IPR006102">
    <property type="entry name" value="Ig-like_GH2"/>
</dbReference>
<dbReference type="Gene3D" id="2.60.40.10">
    <property type="entry name" value="Immunoglobulins"/>
    <property type="match status" value="1"/>
</dbReference>
<dbReference type="PANTHER" id="PTHR46323">
    <property type="entry name" value="BETA-GALACTOSIDASE"/>
    <property type="match status" value="1"/>
</dbReference>
<evidence type="ECO:0000259" key="5">
    <source>
        <dbReference type="Pfam" id="PF00703"/>
    </source>
</evidence>
<dbReference type="RefSeq" id="XP_007912248.1">
    <property type="nucleotide sequence ID" value="XM_007914057.1"/>
</dbReference>
<keyword evidence="4" id="KW-0326">Glycosidase</keyword>
<dbReference type="AlphaFoldDB" id="R8BUE3"/>
<dbReference type="GeneID" id="19321628"/>
<keyword evidence="8" id="KW-1185">Reference proteome</keyword>
<protein>
    <recommendedName>
        <fullName evidence="2">beta-galactosidase</fullName>
        <ecNumber evidence="2">3.2.1.23</ecNumber>
    </recommendedName>
</protein>
<accession>R8BUE3</accession>
<dbReference type="PANTHER" id="PTHR46323:SF2">
    <property type="entry name" value="BETA-GALACTOSIDASE"/>
    <property type="match status" value="1"/>
</dbReference>
<name>R8BUE3_PHAM7</name>
<comment type="catalytic activity">
    <reaction evidence="1">
        <text>Hydrolysis of terminal non-reducing beta-D-galactose residues in beta-D-galactosides.</text>
        <dbReference type="EC" id="3.2.1.23"/>
    </reaction>
</comment>
<evidence type="ECO:0000313" key="7">
    <source>
        <dbReference type="EMBL" id="EOO03008.1"/>
    </source>
</evidence>
<dbReference type="GO" id="GO:0004565">
    <property type="term" value="F:beta-galactosidase activity"/>
    <property type="evidence" value="ECO:0007669"/>
    <property type="project" value="UniProtKB-EC"/>
</dbReference>
<evidence type="ECO:0000259" key="6">
    <source>
        <dbReference type="Pfam" id="PF02836"/>
    </source>
</evidence>
<dbReference type="Proteomes" id="UP000014074">
    <property type="component" value="Unassembled WGS sequence"/>
</dbReference>
<dbReference type="HOGENOM" id="CLU_582901_0_0_1"/>
<dbReference type="InterPro" id="IPR017853">
    <property type="entry name" value="GH"/>
</dbReference>
<dbReference type="EMBL" id="KB932881">
    <property type="protein sequence ID" value="EOO03008.1"/>
    <property type="molecule type" value="Genomic_DNA"/>
</dbReference>
<evidence type="ECO:0000256" key="2">
    <source>
        <dbReference type="ARBA" id="ARBA00012756"/>
    </source>
</evidence>
<dbReference type="GO" id="GO:0005990">
    <property type="term" value="P:lactose catabolic process"/>
    <property type="evidence" value="ECO:0007669"/>
    <property type="project" value="TreeGrafter"/>
</dbReference>
<dbReference type="eggNOG" id="KOG2024">
    <property type="taxonomic scope" value="Eukaryota"/>
</dbReference>
<dbReference type="InterPro" id="IPR050347">
    <property type="entry name" value="Bact_Beta-galactosidase"/>
</dbReference>
<evidence type="ECO:0000313" key="8">
    <source>
        <dbReference type="Proteomes" id="UP000014074"/>
    </source>
</evidence>
<dbReference type="Pfam" id="PF00703">
    <property type="entry name" value="Glyco_hydro_2"/>
    <property type="match status" value="1"/>
</dbReference>
<dbReference type="OrthoDB" id="408320at2759"/>
<dbReference type="PRINTS" id="PR00132">
    <property type="entry name" value="GLHYDRLASE2"/>
</dbReference>
<proteinExistence type="predicted"/>
<dbReference type="Pfam" id="PF02836">
    <property type="entry name" value="Glyco_hydro_2_C"/>
    <property type="match status" value="1"/>
</dbReference>
<dbReference type="PROSITE" id="PS00719">
    <property type="entry name" value="GLYCOSYL_HYDROL_F2_1"/>
    <property type="match status" value="1"/>
</dbReference>
<dbReference type="Gene3D" id="3.20.20.80">
    <property type="entry name" value="Glycosidases"/>
    <property type="match status" value="1"/>
</dbReference>
<evidence type="ECO:0000256" key="1">
    <source>
        <dbReference type="ARBA" id="ARBA00001412"/>
    </source>
</evidence>
<dbReference type="GO" id="GO:0009341">
    <property type="term" value="C:beta-galactosidase complex"/>
    <property type="evidence" value="ECO:0007669"/>
    <property type="project" value="TreeGrafter"/>
</dbReference>
<dbReference type="KEGG" id="tmn:UCRPA7_1477"/>
<reference evidence="8" key="1">
    <citation type="journal article" date="2013" name="Genome Announc.">
        <title>Draft genome sequence of the ascomycete Phaeoacremonium aleophilum strain UCR-PA7, a causal agent of the esca disease complex in grapevines.</title>
        <authorList>
            <person name="Blanco-Ulate B."/>
            <person name="Rolshausen P."/>
            <person name="Cantu D."/>
        </authorList>
    </citation>
    <scope>NUCLEOTIDE SEQUENCE [LARGE SCALE GENOMIC DNA]</scope>
    <source>
        <strain evidence="8">UCR-PA7</strain>
    </source>
</reference>
<dbReference type="InterPro" id="IPR013783">
    <property type="entry name" value="Ig-like_fold"/>
</dbReference>
<dbReference type="SUPFAM" id="SSF51445">
    <property type="entry name" value="(Trans)glycosidases"/>
    <property type="match status" value="1"/>
</dbReference>
<dbReference type="InterPro" id="IPR006101">
    <property type="entry name" value="Glyco_hydro_2"/>
</dbReference>
<dbReference type="SUPFAM" id="SSF49303">
    <property type="entry name" value="beta-Galactosidase/glucuronidase domain"/>
    <property type="match status" value="1"/>
</dbReference>
<dbReference type="InterPro" id="IPR036156">
    <property type="entry name" value="Beta-gal/glucu_dom_sf"/>
</dbReference>